<dbReference type="GO" id="GO:0000139">
    <property type="term" value="C:Golgi membrane"/>
    <property type="evidence" value="ECO:0007669"/>
    <property type="project" value="UniProtKB-SubCell"/>
</dbReference>
<dbReference type="AlphaFoldDB" id="A0A9D4KEX1"/>
<keyword evidence="5 11" id="KW-0812">Transmembrane</keyword>
<evidence type="ECO:0000256" key="3">
    <source>
        <dbReference type="ARBA" id="ARBA00022676"/>
    </source>
</evidence>
<reference evidence="12" key="1">
    <citation type="journal article" date="2019" name="bioRxiv">
        <title>The Genome of the Zebra Mussel, Dreissena polymorpha: A Resource for Invasive Species Research.</title>
        <authorList>
            <person name="McCartney M.A."/>
            <person name="Auch B."/>
            <person name="Kono T."/>
            <person name="Mallez S."/>
            <person name="Zhang Y."/>
            <person name="Obille A."/>
            <person name="Becker A."/>
            <person name="Abrahante J.E."/>
            <person name="Garbe J."/>
            <person name="Badalamenti J.P."/>
            <person name="Herman A."/>
            <person name="Mangelson H."/>
            <person name="Liachko I."/>
            <person name="Sullivan S."/>
            <person name="Sone E.D."/>
            <person name="Koren S."/>
            <person name="Silverstein K.A.T."/>
            <person name="Beckman K.B."/>
            <person name="Gohl D.M."/>
        </authorList>
    </citation>
    <scope>NUCLEOTIDE SEQUENCE</scope>
    <source>
        <strain evidence="12">Duluth1</strain>
        <tissue evidence="12">Whole animal</tissue>
    </source>
</reference>
<dbReference type="InterPro" id="IPR002659">
    <property type="entry name" value="Glyco_trans_31"/>
</dbReference>
<name>A0A9D4KEX1_DREPO</name>
<dbReference type="OrthoDB" id="115198at2759"/>
<evidence type="ECO:0000313" key="13">
    <source>
        <dbReference type="Proteomes" id="UP000828390"/>
    </source>
</evidence>
<feature type="transmembrane region" description="Helical" evidence="11">
    <location>
        <begin position="7"/>
        <end position="26"/>
    </location>
</feature>
<dbReference type="InterPro" id="IPR029044">
    <property type="entry name" value="Nucleotide-diphossugar_trans"/>
</dbReference>
<dbReference type="Gene3D" id="3.90.550.50">
    <property type="match status" value="1"/>
</dbReference>
<evidence type="ECO:0000313" key="12">
    <source>
        <dbReference type="EMBL" id="KAH3838625.1"/>
    </source>
</evidence>
<evidence type="ECO:0000256" key="5">
    <source>
        <dbReference type="ARBA" id="ARBA00022692"/>
    </source>
</evidence>
<dbReference type="EMBL" id="JAIWYP010000004">
    <property type="protein sequence ID" value="KAH3838625.1"/>
    <property type="molecule type" value="Genomic_DNA"/>
</dbReference>
<dbReference type="FunFam" id="3.90.550.50:FF:000001">
    <property type="entry name" value="Hexosyltransferase"/>
    <property type="match status" value="1"/>
</dbReference>
<comment type="caution">
    <text evidence="12">The sequence shown here is derived from an EMBL/GenBank/DDBJ whole genome shotgun (WGS) entry which is preliminary data.</text>
</comment>
<keyword evidence="6 11" id="KW-0735">Signal-anchor</keyword>
<keyword evidence="8 11" id="KW-0333">Golgi apparatus</keyword>
<dbReference type="EC" id="2.4.1.-" evidence="11"/>
<evidence type="ECO:0000256" key="8">
    <source>
        <dbReference type="ARBA" id="ARBA00023034"/>
    </source>
</evidence>
<comment type="similarity">
    <text evidence="2 11">Belongs to the glycosyltransferase 31 family.</text>
</comment>
<evidence type="ECO:0000256" key="11">
    <source>
        <dbReference type="RuleBase" id="RU363063"/>
    </source>
</evidence>
<reference evidence="12" key="2">
    <citation type="submission" date="2020-11" db="EMBL/GenBank/DDBJ databases">
        <authorList>
            <person name="McCartney M.A."/>
            <person name="Auch B."/>
            <person name="Kono T."/>
            <person name="Mallez S."/>
            <person name="Becker A."/>
            <person name="Gohl D.M."/>
            <person name="Silverstein K.A.T."/>
            <person name="Koren S."/>
            <person name="Bechman K.B."/>
            <person name="Herman A."/>
            <person name="Abrahante J.E."/>
            <person name="Garbe J."/>
        </authorList>
    </citation>
    <scope>NUCLEOTIDE SEQUENCE</scope>
    <source>
        <strain evidence="12">Duluth1</strain>
        <tissue evidence="12">Whole animal</tissue>
    </source>
</reference>
<accession>A0A9D4KEX1</accession>
<dbReference type="GO" id="GO:0006493">
    <property type="term" value="P:protein O-linked glycosylation"/>
    <property type="evidence" value="ECO:0007669"/>
    <property type="project" value="TreeGrafter"/>
</dbReference>
<gene>
    <name evidence="12" type="ORF">DPMN_112034</name>
</gene>
<dbReference type="PANTHER" id="PTHR11214:SF364">
    <property type="entry name" value="HEXOSYLTRANSFERASE"/>
    <property type="match status" value="1"/>
</dbReference>
<organism evidence="12 13">
    <name type="scientific">Dreissena polymorpha</name>
    <name type="common">Zebra mussel</name>
    <name type="synonym">Mytilus polymorpha</name>
    <dbReference type="NCBI Taxonomy" id="45954"/>
    <lineage>
        <taxon>Eukaryota</taxon>
        <taxon>Metazoa</taxon>
        <taxon>Spiralia</taxon>
        <taxon>Lophotrochozoa</taxon>
        <taxon>Mollusca</taxon>
        <taxon>Bivalvia</taxon>
        <taxon>Autobranchia</taxon>
        <taxon>Heteroconchia</taxon>
        <taxon>Euheterodonta</taxon>
        <taxon>Imparidentia</taxon>
        <taxon>Neoheterodontei</taxon>
        <taxon>Myida</taxon>
        <taxon>Dreissenoidea</taxon>
        <taxon>Dreissenidae</taxon>
        <taxon>Dreissena</taxon>
    </lineage>
</organism>
<keyword evidence="3 11" id="KW-0328">Glycosyltransferase</keyword>
<dbReference type="Proteomes" id="UP000828390">
    <property type="component" value="Unassembled WGS sequence"/>
</dbReference>
<evidence type="ECO:0000256" key="9">
    <source>
        <dbReference type="ARBA" id="ARBA00023136"/>
    </source>
</evidence>
<evidence type="ECO:0000256" key="7">
    <source>
        <dbReference type="ARBA" id="ARBA00022989"/>
    </source>
</evidence>
<keyword evidence="9 11" id="KW-0472">Membrane</keyword>
<evidence type="ECO:0000256" key="1">
    <source>
        <dbReference type="ARBA" id="ARBA00004323"/>
    </source>
</evidence>
<dbReference type="GO" id="GO:0016758">
    <property type="term" value="F:hexosyltransferase activity"/>
    <property type="evidence" value="ECO:0007669"/>
    <property type="project" value="InterPro"/>
</dbReference>
<protein>
    <recommendedName>
        <fullName evidence="11">Hexosyltransferase</fullName>
        <ecNumber evidence="11">2.4.1.-</ecNumber>
    </recommendedName>
</protein>
<evidence type="ECO:0000256" key="2">
    <source>
        <dbReference type="ARBA" id="ARBA00008661"/>
    </source>
</evidence>
<evidence type="ECO:0000256" key="4">
    <source>
        <dbReference type="ARBA" id="ARBA00022679"/>
    </source>
</evidence>
<keyword evidence="4" id="KW-0808">Transferase</keyword>
<dbReference type="SUPFAM" id="SSF53448">
    <property type="entry name" value="Nucleotide-diphospho-sugar transferases"/>
    <property type="match status" value="1"/>
</dbReference>
<sequence>MLPRHPLILKITTICTTVVLAGVLFYNRNPNTVVHRRLMYLPTMQVGRYSFSDITALVQELNAIQNSPPTTTTEEPIHAIETYVDGEAITFDIDAEPCLKSHYLLIYVHSDPGNAERRRVIRTTWASNEILKLHGAKLIFVTGQVETLDMQASLDFESQLHKDIIQANFTDTYRNLTYKAISGLRWAQENCPNTTYVLKTDDDIVVDIHRVVRLMKAYIENKWGKKNILAGYIWPHMNVDRNKSSKWYVSPEEFPKPFYLKYCSGSSYLMSTDVVAKFYTNSLTVPFFWIDDYYVTGMLASAAGVTPTSLNDRYILENNADMAALLQNDSKTRFVFVHSPDTITSNFVWKKFLERWG</sequence>
<comment type="subcellular location">
    <subcellularLocation>
        <location evidence="1 11">Golgi apparatus membrane</location>
        <topology evidence="1 11">Single-pass type II membrane protein</topology>
    </subcellularLocation>
</comment>
<evidence type="ECO:0000256" key="6">
    <source>
        <dbReference type="ARBA" id="ARBA00022968"/>
    </source>
</evidence>
<proteinExistence type="inferred from homology"/>
<keyword evidence="10" id="KW-0325">Glycoprotein</keyword>
<keyword evidence="13" id="KW-1185">Reference proteome</keyword>
<evidence type="ECO:0000256" key="10">
    <source>
        <dbReference type="ARBA" id="ARBA00023180"/>
    </source>
</evidence>
<dbReference type="PANTHER" id="PTHR11214">
    <property type="entry name" value="BETA-1,3-N-ACETYLGLUCOSAMINYLTRANSFERASE"/>
    <property type="match status" value="1"/>
</dbReference>
<dbReference type="Pfam" id="PF01762">
    <property type="entry name" value="Galactosyl_T"/>
    <property type="match status" value="1"/>
</dbReference>
<keyword evidence="7 11" id="KW-1133">Transmembrane helix</keyword>